<keyword evidence="2" id="KW-1185">Reference proteome</keyword>
<sequence>MAPYFGLGPVYSKRVTARPEMIFPSADLSMARSTVQREKCQASEIQEDVFLCWSDELNCDINYWSTPATGRLHSPDHFEVHTPVEHFI</sequence>
<dbReference type="EMBL" id="CM055757">
    <property type="protein sequence ID" value="KAJ7988866.1"/>
    <property type="molecule type" value="Genomic_DNA"/>
</dbReference>
<accession>A0ACC2FBT0</accession>
<reference evidence="1" key="1">
    <citation type="submission" date="2021-05" db="EMBL/GenBank/DDBJ databases">
        <authorList>
            <person name="Pan Q."/>
            <person name="Jouanno E."/>
            <person name="Zahm M."/>
            <person name="Klopp C."/>
            <person name="Cabau C."/>
            <person name="Louis A."/>
            <person name="Berthelot C."/>
            <person name="Parey E."/>
            <person name="Roest Crollius H."/>
            <person name="Montfort J."/>
            <person name="Robinson-Rechavi M."/>
            <person name="Bouchez O."/>
            <person name="Lampietro C."/>
            <person name="Lopez Roques C."/>
            <person name="Donnadieu C."/>
            <person name="Postlethwait J."/>
            <person name="Bobe J."/>
            <person name="Dillon D."/>
            <person name="Chandos A."/>
            <person name="von Hippel F."/>
            <person name="Guiguen Y."/>
        </authorList>
    </citation>
    <scope>NUCLEOTIDE SEQUENCE</scope>
    <source>
        <strain evidence="1">YG-Jan2019</strain>
    </source>
</reference>
<evidence type="ECO:0000313" key="2">
    <source>
        <dbReference type="Proteomes" id="UP001157502"/>
    </source>
</evidence>
<protein>
    <submittedName>
        <fullName evidence="1">Uncharacterized protein</fullName>
    </submittedName>
</protein>
<organism evidence="1 2">
    <name type="scientific">Dallia pectoralis</name>
    <name type="common">Alaska blackfish</name>
    <dbReference type="NCBI Taxonomy" id="75939"/>
    <lineage>
        <taxon>Eukaryota</taxon>
        <taxon>Metazoa</taxon>
        <taxon>Chordata</taxon>
        <taxon>Craniata</taxon>
        <taxon>Vertebrata</taxon>
        <taxon>Euteleostomi</taxon>
        <taxon>Actinopterygii</taxon>
        <taxon>Neopterygii</taxon>
        <taxon>Teleostei</taxon>
        <taxon>Protacanthopterygii</taxon>
        <taxon>Esociformes</taxon>
        <taxon>Umbridae</taxon>
        <taxon>Dallia</taxon>
    </lineage>
</organism>
<comment type="caution">
    <text evidence="1">The sequence shown here is derived from an EMBL/GenBank/DDBJ whole genome shotgun (WGS) entry which is preliminary data.</text>
</comment>
<gene>
    <name evidence="1" type="ORF">DPEC_G00313630</name>
</gene>
<evidence type="ECO:0000313" key="1">
    <source>
        <dbReference type="EMBL" id="KAJ7988866.1"/>
    </source>
</evidence>
<proteinExistence type="predicted"/>
<name>A0ACC2FBT0_DALPE</name>
<dbReference type="Proteomes" id="UP001157502">
    <property type="component" value="Chromosome 30"/>
</dbReference>